<evidence type="ECO:0000313" key="11">
    <source>
        <dbReference type="EMBL" id="VDM01786.1"/>
    </source>
</evidence>
<dbReference type="GO" id="GO:0003712">
    <property type="term" value="F:transcription coregulator activity"/>
    <property type="evidence" value="ECO:0007669"/>
    <property type="project" value="InterPro"/>
</dbReference>
<dbReference type="InterPro" id="IPR019145">
    <property type="entry name" value="Mediator_Med10"/>
</dbReference>
<dbReference type="WBParaSite" id="SSLN_0001597701-mRNA-1">
    <property type="protein sequence ID" value="SSLN_0001597701-mRNA-1"/>
    <property type="gene ID" value="SSLN_0001597701"/>
</dbReference>
<dbReference type="PANTHER" id="PTHR13345:SF13">
    <property type="entry name" value="MEDIATOR OF RNA POLYMERASE II TRANSCRIPTION SUBUNIT 10"/>
    <property type="match status" value="1"/>
</dbReference>
<keyword evidence="5 9" id="KW-0010">Activator</keyword>
<evidence type="ECO:0000256" key="6">
    <source>
        <dbReference type="ARBA" id="ARBA00023163"/>
    </source>
</evidence>
<sequence>MADRGKFEQLEEYIESTINHCREAGIIVCDYQPGVAFHKKINDLVYKLQDVDRMQQDMQDVYVPIEVFSKIDAGENPQIYTRECMERAIARNEAVRGKLESLRRFRALLMAELSKKFPNEMAKYRSVRGDPEAPTFPSSANNSVENMQNTGSGSDTGHDSIPPR</sequence>
<dbReference type="AlphaFoldDB" id="A0A183TG02"/>
<reference evidence="13" key="1">
    <citation type="submission" date="2016-06" db="UniProtKB">
        <authorList>
            <consortium name="WormBaseParasite"/>
        </authorList>
    </citation>
    <scope>IDENTIFICATION</scope>
</reference>
<evidence type="ECO:0000256" key="4">
    <source>
        <dbReference type="ARBA" id="ARBA00023015"/>
    </source>
</evidence>
<evidence type="ECO:0000313" key="13">
    <source>
        <dbReference type="WBParaSite" id="SSLN_0001597701-mRNA-1"/>
    </source>
</evidence>
<evidence type="ECO:0000256" key="8">
    <source>
        <dbReference type="ARBA" id="ARBA00032004"/>
    </source>
</evidence>
<evidence type="ECO:0000256" key="1">
    <source>
        <dbReference type="ARBA" id="ARBA00004123"/>
    </source>
</evidence>
<dbReference type="OrthoDB" id="337270at2759"/>
<dbReference type="Pfam" id="PF09748">
    <property type="entry name" value="Med10"/>
    <property type="match status" value="1"/>
</dbReference>
<dbReference type="PANTHER" id="PTHR13345">
    <property type="entry name" value="MEDIATOR OF RNA POLYMERASE II TRANSCRIPTION SUBUNIT 10"/>
    <property type="match status" value="1"/>
</dbReference>
<gene>
    <name evidence="9" type="primary">MED10</name>
    <name evidence="11" type="ORF">SSLN_LOCUS15400</name>
</gene>
<proteinExistence type="inferred from homology"/>
<keyword evidence="6 9" id="KW-0804">Transcription</keyword>
<evidence type="ECO:0000313" key="12">
    <source>
        <dbReference type="Proteomes" id="UP000275846"/>
    </source>
</evidence>
<comment type="similarity">
    <text evidence="2 9">Belongs to the Mediator complex subunit 10 family.</text>
</comment>
<evidence type="ECO:0000256" key="10">
    <source>
        <dbReference type="SAM" id="MobiDB-lite"/>
    </source>
</evidence>
<accession>A0A183TG02</accession>
<dbReference type="EMBL" id="UYSU01039900">
    <property type="protein sequence ID" value="VDM01786.1"/>
    <property type="molecule type" value="Genomic_DNA"/>
</dbReference>
<evidence type="ECO:0000256" key="9">
    <source>
        <dbReference type="RuleBase" id="RU364146"/>
    </source>
</evidence>
<evidence type="ECO:0000256" key="5">
    <source>
        <dbReference type="ARBA" id="ARBA00023159"/>
    </source>
</evidence>
<dbReference type="GO" id="GO:0006357">
    <property type="term" value="P:regulation of transcription by RNA polymerase II"/>
    <property type="evidence" value="ECO:0007669"/>
    <property type="project" value="InterPro"/>
</dbReference>
<name>A0A183TG02_SCHSO</name>
<feature type="compositionally biased region" description="Polar residues" evidence="10">
    <location>
        <begin position="136"/>
        <end position="155"/>
    </location>
</feature>
<dbReference type="Proteomes" id="UP000275846">
    <property type="component" value="Unassembled WGS sequence"/>
</dbReference>
<keyword evidence="12" id="KW-1185">Reference proteome</keyword>
<keyword evidence="7 9" id="KW-0539">Nucleus</keyword>
<keyword evidence="4 9" id="KW-0805">Transcription regulation</keyword>
<organism evidence="13">
    <name type="scientific">Schistocephalus solidus</name>
    <name type="common">Tapeworm</name>
    <dbReference type="NCBI Taxonomy" id="70667"/>
    <lineage>
        <taxon>Eukaryota</taxon>
        <taxon>Metazoa</taxon>
        <taxon>Spiralia</taxon>
        <taxon>Lophotrochozoa</taxon>
        <taxon>Platyhelminthes</taxon>
        <taxon>Cestoda</taxon>
        <taxon>Eucestoda</taxon>
        <taxon>Diphyllobothriidea</taxon>
        <taxon>Diphyllobothriidae</taxon>
        <taxon>Schistocephalus</taxon>
    </lineage>
</organism>
<comment type="function">
    <text evidence="9">Component of the Mediator complex, a coactivator involved in the regulated transcription of nearly all RNA polymerase II-dependent genes. Mediator functions as a bridge to convey information from gene-specific regulatory proteins to the basal RNA polymerase II transcription machinery. Mediator is recruited to promoters by direct interactions with regulatory proteins and serves as a scaffold for the assembly of a functional preinitiation complex with RNA polymerase II and the general transcription factors.</text>
</comment>
<dbReference type="GO" id="GO:0016592">
    <property type="term" value="C:mediator complex"/>
    <property type="evidence" value="ECO:0007669"/>
    <property type="project" value="InterPro"/>
</dbReference>
<dbReference type="STRING" id="70667.A0A183TG02"/>
<evidence type="ECO:0000256" key="3">
    <source>
        <dbReference type="ARBA" id="ARBA00019617"/>
    </source>
</evidence>
<evidence type="ECO:0000256" key="2">
    <source>
        <dbReference type="ARBA" id="ARBA00005389"/>
    </source>
</evidence>
<comment type="subcellular location">
    <subcellularLocation>
        <location evidence="1 9">Nucleus</location>
    </subcellularLocation>
</comment>
<feature type="region of interest" description="Disordered" evidence="10">
    <location>
        <begin position="124"/>
        <end position="164"/>
    </location>
</feature>
<comment type="subunit">
    <text evidence="9">Component of the Mediator complex.</text>
</comment>
<reference evidence="11 12" key="2">
    <citation type="submission" date="2018-11" db="EMBL/GenBank/DDBJ databases">
        <authorList>
            <consortium name="Pathogen Informatics"/>
        </authorList>
    </citation>
    <scope>NUCLEOTIDE SEQUENCE [LARGE SCALE GENOMIC DNA]</scope>
    <source>
        <strain evidence="11 12">NST_G2</strain>
    </source>
</reference>
<evidence type="ECO:0000256" key="7">
    <source>
        <dbReference type="ARBA" id="ARBA00023242"/>
    </source>
</evidence>
<protein>
    <recommendedName>
        <fullName evidence="3 9">Mediator of RNA polymerase II transcription subunit 10</fullName>
    </recommendedName>
    <alternativeName>
        <fullName evidence="8 9">Mediator complex subunit 10</fullName>
    </alternativeName>
</protein>